<evidence type="ECO:0000259" key="2">
    <source>
        <dbReference type="Pfam" id="PF03372"/>
    </source>
</evidence>
<evidence type="ECO:0000313" key="4">
    <source>
        <dbReference type="Proteomes" id="UP000294841"/>
    </source>
</evidence>
<name>A0A4R2N0J0_9PAST</name>
<dbReference type="PRINTS" id="PR01388">
    <property type="entry name" value="CDTOXINB"/>
</dbReference>
<dbReference type="InterPro" id="IPR003539">
    <property type="entry name" value="CD_toxinB"/>
</dbReference>
<gene>
    <name evidence="3" type="ORF">EV697_103197</name>
</gene>
<feature type="domain" description="Endonuclease/exonuclease/phosphatase" evidence="2">
    <location>
        <begin position="29"/>
        <end position="269"/>
    </location>
</feature>
<feature type="signal peptide" evidence="1">
    <location>
        <begin position="1"/>
        <end position="21"/>
    </location>
</feature>
<dbReference type="RefSeq" id="WP_132023582.1">
    <property type="nucleotide sequence ID" value="NZ_CP016605.1"/>
</dbReference>
<accession>A0A4R2N0J0</accession>
<protein>
    <submittedName>
        <fullName evidence="3">Cytolethal distending toxin subunit B</fullName>
    </submittedName>
</protein>
<dbReference type="AlphaFoldDB" id="A0A4R2N0J0"/>
<evidence type="ECO:0000313" key="3">
    <source>
        <dbReference type="EMBL" id="TCP12890.1"/>
    </source>
</evidence>
<sequence length="278" mass="30490">MNLIKLTLLFLSVFLSGTALATLDQYKIATWNLQGSSAANESKWNINVRQLLTGAGAADILMVQEAGTLPTTAIRTGRVVQPVGIGTPIEEYTWNLGTRSRPNNFYIYYSRLDVGANRVNLAIVSRRMADDVFVVHSTTSVLQARPAIGIRIGDDAFFSAHALATGGADAVTLVNNVYHFFADETTRRHMNWILVGDFNRSPSNLQSALRSEPGLDNATLIVAPTEPTHRSGGILDYAILHNADQMPQRSNVSASIMFNRVRSQIASDHFPVSFVKDR</sequence>
<dbReference type="Pfam" id="PF03372">
    <property type="entry name" value="Exo_endo_phos"/>
    <property type="match status" value="1"/>
</dbReference>
<dbReference type="InterPro" id="IPR005135">
    <property type="entry name" value="Endo/exonuclease/phosphatase"/>
</dbReference>
<evidence type="ECO:0000256" key="1">
    <source>
        <dbReference type="SAM" id="SignalP"/>
    </source>
</evidence>
<feature type="chain" id="PRO_5020626841" evidence="1">
    <location>
        <begin position="22"/>
        <end position="278"/>
    </location>
</feature>
<dbReference type="GO" id="GO:0003824">
    <property type="term" value="F:catalytic activity"/>
    <property type="evidence" value="ECO:0007669"/>
    <property type="project" value="InterPro"/>
</dbReference>
<keyword evidence="1" id="KW-0732">Signal</keyword>
<keyword evidence="4" id="KW-1185">Reference proteome</keyword>
<dbReference type="Gene3D" id="3.60.10.10">
    <property type="entry name" value="Endonuclease/exonuclease/phosphatase"/>
    <property type="match status" value="1"/>
</dbReference>
<dbReference type="PIRSF" id="PIRSF018539">
    <property type="entry name" value="CDT_B"/>
    <property type="match status" value="1"/>
</dbReference>
<dbReference type="NCBIfam" id="NF011787">
    <property type="entry name" value="PRK15251.1"/>
    <property type="match status" value="1"/>
</dbReference>
<comment type="caution">
    <text evidence="3">The sequence shown here is derived from an EMBL/GenBank/DDBJ whole genome shotgun (WGS) entry which is preliminary data.</text>
</comment>
<dbReference type="InterPro" id="IPR036691">
    <property type="entry name" value="Endo/exonu/phosph_ase_sf"/>
</dbReference>
<dbReference type="SUPFAM" id="SSF56219">
    <property type="entry name" value="DNase I-like"/>
    <property type="match status" value="1"/>
</dbReference>
<dbReference type="CDD" id="cd09081">
    <property type="entry name" value="CdtB"/>
    <property type="match status" value="1"/>
</dbReference>
<organism evidence="3 4">
    <name type="scientific">Bisgaardia hudsonensis</name>
    <dbReference type="NCBI Taxonomy" id="109472"/>
    <lineage>
        <taxon>Bacteria</taxon>
        <taxon>Pseudomonadati</taxon>
        <taxon>Pseudomonadota</taxon>
        <taxon>Gammaproteobacteria</taxon>
        <taxon>Pasteurellales</taxon>
        <taxon>Pasteurellaceae</taxon>
        <taxon>Bisgaardia</taxon>
    </lineage>
</organism>
<dbReference type="EMBL" id="SLXI01000003">
    <property type="protein sequence ID" value="TCP12890.1"/>
    <property type="molecule type" value="Genomic_DNA"/>
</dbReference>
<reference evidence="3 4" key="1">
    <citation type="submission" date="2019-03" db="EMBL/GenBank/DDBJ databases">
        <title>Genomic Encyclopedia of Type Strains, Phase IV (KMG-IV): sequencing the most valuable type-strain genomes for metagenomic binning, comparative biology and taxonomic classification.</title>
        <authorList>
            <person name="Goeker M."/>
        </authorList>
    </citation>
    <scope>NUCLEOTIDE SEQUENCE [LARGE SCALE GENOMIC DNA]</scope>
    <source>
        <strain evidence="3 4">DSM 28231</strain>
    </source>
</reference>
<dbReference type="OrthoDB" id="9065754at2"/>
<proteinExistence type="predicted"/>
<dbReference type="Proteomes" id="UP000294841">
    <property type="component" value="Unassembled WGS sequence"/>
</dbReference>